<dbReference type="Proteomes" id="UP000887577">
    <property type="component" value="Unplaced"/>
</dbReference>
<feature type="region of interest" description="Disordered" evidence="1">
    <location>
        <begin position="1"/>
        <end position="108"/>
    </location>
</feature>
<sequence length="351" mass="39891">MDSTSENAASRRSTRKRKSARKHSYSPQPPPYRKKVSDPPIDEASLMQKKEKTEDGLIRSQETNEVQQKKYKKTIKKEPETAGIESENEGDSGNYDTSSVSELEDSDELPPQLYSIISLQKGTQSGERDEYVDKSNEEIKPSTLKSQVNRHVQNSSVDTFVKVRDEASITKNKLTEKAKLCINLSIDPLAALKDLNPELFNSALKEPLREDDTLIVVIKLLENASTPSTSDTVVSFLQDAENLSRKFIKDLPLSLKKPRISLEKAWEAIAVTYGLFGPTVVPIILHFIKQQNILETKYFNRPAALFLYTLTIVKYFHEHLMPLLSPQISVTHSWILDTLEQPFLRSYLTMY</sequence>
<evidence type="ECO:0000256" key="2">
    <source>
        <dbReference type="SAM" id="Phobius"/>
    </source>
</evidence>
<evidence type="ECO:0000313" key="4">
    <source>
        <dbReference type="WBParaSite" id="PSU_v2.g4153.t1"/>
    </source>
</evidence>
<feature type="compositionally biased region" description="Basic and acidic residues" evidence="1">
    <location>
        <begin position="48"/>
        <end position="57"/>
    </location>
</feature>
<keyword evidence="2" id="KW-0812">Transmembrane</keyword>
<feature type="compositionally biased region" description="Basic residues" evidence="1">
    <location>
        <begin position="12"/>
        <end position="24"/>
    </location>
</feature>
<reference evidence="4" key="1">
    <citation type="submission" date="2022-11" db="UniProtKB">
        <authorList>
            <consortium name="WormBaseParasite"/>
        </authorList>
    </citation>
    <scope>IDENTIFICATION</scope>
</reference>
<evidence type="ECO:0000256" key="1">
    <source>
        <dbReference type="SAM" id="MobiDB-lite"/>
    </source>
</evidence>
<feature type="transmembrane region" description="Helical" evidence="2">
    <location>
        <begin position="265"/>
        <end position="287"/>
    </location>
</feature>
<evidence type="ECO:0000313" key="3">
    <source>
        <dbReference type="Proteomes" id="UP000887577"/>
    </source>
</evidence>
<keyword evidence="3" id="KW-1185">Reference proteome</keyword>
<proteinExistence type="predicted"/>
<dbReference type="WBParaSite" id="PSU_v2.g4153.t1">
    <property type="protein sequence ID" value="PSU_v2.g4153.t1"/>
    <property type="gene ID" value="PSU_v2.g4153"/>
</dbReference>
<keyword evidence="2" id="KW-1133">Transmembrane helix</keyword>
<accession>A0A914YVJ3</accession>
<dbReference type="AlphaFoldDB" id="A0A914YVJ3"/>
<name>A0A914YVJ3_9BILA</name>
<organism evidence="3 4">
    <name type="scientific">Panagrolaimus superbus</name>
    <dbReference type="NCBI Taxonomy" id="310955"/>
    <lineage>
        <taxon>Eukaryota</taxon>
        <taxon>Metazoa</taxon>
        <taxon>Ecdysozoa</taxon>
        <taxon>Nematoda</taxon>
        <taxon>Chromadorea</taxon>
        <taxon>Rhabditida</taxon>
        <taxon>Tylenchina</taxon>
        <taxon>Panagrolaimomorpha</taxon>
        <taxon>Panagrolaimoidea</taxon>
        <taxon>Panagrolaimidae</taxon>
        <taxon>Panagrolaimus</taxon>
    </lineage>
</organism>
<keyword evidence="2" id="KW-0472">Membrane</keyword>
<protein>
    <submittedName>
        <fullName evidence="4">Bystin</fullName>
    </submittedName>
</protein>